<protein>
    <submittedName>
        <fullName evidence="1">Molybdate metabolism regulator</fullName>
    </submittedName>
</protein>
<dbReference type="KEGG" id="sdz:Asd1617_02946"/>
<proteinExistence type="predicted"/>
<dbReference type="EMBL" id="CP006736">
    <property type="protein sequence ID" value="AHA65773.1"/>
    <property type="molecule type" value="Genomic_DNA"/>
</dbReference>
<reference evidence="1 2" key="1">
    <citation type="submission" date="2013-09" db="EMBL/GenBank/DDBJ databases">
        <title>Comparative genomics of Sd1617 to representative strains in evaluating its pathogenesis.</title>
        <authorList>
            <person name="Aksomboon Vongsawan A."/>
            <person name="Kapatral V."/>
            <person name="Vaisvil B."/>
            <person name="Serichantalergs O."/>
            <person name="Hale T.L."/>
            <person name="Mason C.J."/>
        </authorList>
    </citation>
    <scope>NUCLEOTIDE SEQUENCE [LARGE SCALE GENOMIC DNA]</scope>
    <source>
        <strain evidence="1 2">1617</strain>
    </source>
</reference>
<dbReference type="HOGENOM" id="CLU_3029939_0_0_6"/>
<evidence type="ECO:0000313" key="2">
    <source>
        <dbReference type="Proteomes" id="UP000031647"/>
    </source>
</evidence>
<dbReference type="Proteomes" id="UP000031647">
    <property type="component" value="Chromosome"/>
</dbReference>
<dbReference type="AlphaFoldDB" id="A0A0A6ZUH2"/>
<evidence type="ECO:0000313" key="1">
    <source>
        <dbReference type="EMBL" id="AHA65773.1"/>
    </source>
</evidence>
<name>A0A0A6ZUH2_SHIDY</name>
<sequence>MAQLPREMALTFWLRINEKKHLFAGEDYFLSILGLDALFNARLTGLISVSELKNN</sequence>
<dbReference type="PATRIC" id="fig|754093.4.peg.2866"/>
<accession>A0A0A6ZUH2</accession>
<organism evidence="1 2">
    <name type="scientific">Shigella dysenteriae 1617</name>
    <dbReference type="NCBI Taxonomy" id="754093"/>
    <lineage>
        <taxon>Bacteria</taxon>
        <taxon>Pseudomonadati</taxon>
        <taxon>Pseudomonadota</taxon>
        <taxon>Gammaproteobacteria</taxon>
        <taxon>Enterobacterales</taxon>
        <taxon>Enterobacteriaceae</taxon>
        <taxon>Shigella</taxon>
    </lineage>
</organism>
<gene>
    <name evidence="1" type="ORF">Asd1617_02946</name>
</gene>